<dbReference type="HAMAP" id="MF_01540">
    <property type="entry name" value="CysI"/>
    <property type="match status" value="1"/>
</dbReference>
<dbReference type="UniPathway" id="UPA00140">
    <property type="reaction ID" value="UER00207"/>
</dbReference>
<feature type="binding site" evidence="15">
    <location>
        <position position="431"/>
    </location>
    <ligand>
        <name>[4Fe-4S] cluster</name>
        <dbReference type="ChEBI" id="CHEBI:49883"/>
    </ligand>
</feature>
<dbReference type="EC" id="1.8.1.2" evidence="15"/>
<keyword evidence="19" id="KW-1185">Reference proteome</keyword>
<feature type="domain" description="Nitrite/sulphite reductase 4Fe-4S" evidence="16">
    <location>
        <begin position="169"/>
        <end position="318"/>
    </location>
</feature>
<dbReference type="GO" id="GO:0051539">
    <property type="term" value="F:4 iron, 4 sulfur cluster binding"/>
    <property type="evidence" value="ECO:0007669"/>
    <property type="project" value="UniProtKB-KW"/>
</dbReference>
<feature type="binding site" evidence="15">
    <location>
        <position position="425"/>
    </location>
    <ligand>
        <name>[4Fe-4S] cluster</name>
        <dbReference type="ChEBI" id="CHEBI:49883"/>
    </ligand>
</feature>
<feature type="domain" description="Nitrite/Sulfite reductase ferredoxin-like" evidence="17">
    <location>
        <begin position="69"/>
        <end position="127"/>
    </location>
</feature>
<dbReference type="GO" id="GO:0000103">
    <property type="term" value="P:sulfate assimilation"/>
    <property type="evidence" value="ECO:0007669"/>
    <property type="project" value="UniProtKB-UniRule"/>
</dbReference>
<keyword evidence="6 15" id="KW-0479">Metal-binding</keyword>
<dbReference type="Pfam" id="PF03460">
    <property type="entry name" value="NIR_SIR_ferr"/>
    <property type="match status" value="2"/>
</dbReference>
<accession>A0A4R6URY7</accession>
<dbReference type="PROSITE" id="PS00365">
    <property type="entry name" value="NIR_SIR"/>
    <property type="match status" value="1"/>
</dbReference>
<evidence type="ECO:0000256" key="10">
    <source>
        <dbReference type="ARBA" id="ARBA00023014"/>
    </source>
</evidence>
<dbReference type="FunFam" id="3.30.413.10:FF:000004">
    <property type="entry name" value="Sulfite reductase [NADPH] hemoprotein beta-component"/>
    <property type="match status" value="1"/>
</dbReference>
<evidence type="ECO:0000259" key="16">
    <source>
        <dbReference type="Pfam" id="PF01077"/>
    </source>
</evidence>
<dbReference type="GO" id="GO:0019344">
    <property type="term" value="P:cysteine biosynthetic process"/>
    <property type="evidence" value="ECO:0007669"/>
    <property type="project" value="UniProtKB-KW"/>
</dbReference>
<dbReference type="Gene3D" id="3.30.413.10">
    <property type="entry name" value="Sulfite Reductase Hemoprotein, domain 1"/>
    <property type="match status" value="2"/>
</dbReference>
<dbReference type="Pfam" id="PF01077">
    <property type="entry name" value="NIR_SIR"/>
    <property type="match status" value="1"/>
</dbReference>
<dbReference type="FunFam" id="3.30.413.10:FF:000003">
    <property type="entry name" value="Sulfite reductase [NADPH] hemoprotein beta-component"/>
    <property type="match status" value="1"/>
</dbReference>
<dbReference type="NCBIfam" id="TIGR02041">
    <property type="entry name" value="CysI"/>
    <property type="match status" value="1"/>
</dbReference>
<keyword evidence="4 15" id="KW-0028">Amino-acid biosynthesis</keyword>
<dbReference type="PANTHER" id="PTHR11493:SF47">
    <property type="entry name" value="SULFITE REDUCTASE [NADPH] SUBUNIT BETA"/>
    <property type="match status" value="1"/>
</dbReference>
<evidence type="ECO:0000256" key="6">
    <source>
        <dbReference type="ARBA" id="ARBA00022723"/>
    </source>
</evidence>
<feature type="binding site" description="axial binding residue" evidence="15">
    <location>
        <position position="474"/>
    </location>
    <ligand>
        <name>siroheme</name>
        <dbReference type="ChEBI" id="CHEBI:60052"/>
    </ligand>
    <ligandPart>
        <name>Fe</name>
        <dbReference type="ChEBI" id="CHEBI:18248"/>
    </ligandPart>
</feature>
<comment type="subunit">
    <text evidence="14 15">Alpha(8)-beta(8). The alpha component is a flavoprotein, the beta component is a hemoprotein.</text>
</comment>
<feature type="binding site" evidence="15">
    <location>
        <position position="474"/>
    </location>
    <ligand>
        <name>[4Fe-4S] cluster</name>
        <dbReference type="ChEBI" id="CHEBI:49883"/>
    </ligand>
</feature>
<dbReference type="SUPFAM" id="SSF56014">
    <property type="entry name" value="Nitrite and sulphite reductase 4Fe-4S domain-like"/>
    <property type="match status" value="2"/>
</dbReference>
<evidence type="ECO:0000256" key="7">
    <source>
        <dbReference type="ARBA" id="ARBA00022857"/>
    </source>
</evidence>
<dbReference type="NCBIfam" id="NF010029">
    <property type="entry name" value="PRK13504.1"/>
    <property type="match status" value="1"/>
</dbReference>
<comment type="catalytic activity">
    <reaction evidence="12 15">
        <text>hydrogen sulfide + 3 NADP(+) + 3 H2O = sulfite + 3 NADPH + 4 H(+)</text>
        <dbReference type="Rhea" id="RHEA:13801"/>
        <dbReference type="ChEBI" id="CHEBI:15377"/>
        <dbReference type="ChEBI" id="CHEBI:15378"/>
        <dbReference type="ChEBI" id="CHEBI:17359"/>
        <dbReference type="ChEBI" id="CHEBI:29919"/>
        <dbReference type="ChEBI" id="CHEBI:57783"/>
        <dbReference type="ChEBI" id="CHEBI:58349"/>
        <dbReference type="EC" id="1.8.1.2"/>
    </reaction>
</comment>
<dbReference type="GO" id="GO:0004783">
    <property type="term" value="F:sulfite reductase (NADPH) activity"/>
    <property type="evidence" value="ECO:0007669"/>
    <property type="project" value="UniProtKB-UniRule"/>
</dbReference>
<dbReference type="GO" id="GO:0020037">
    <property type="term" value="F:heme binding"/>
    <property type="evidence" value="ECO:0007669"/>
    <property type="project" value="InterPro"/>
</dbReference>
<sequence length="553" mass="62016">MTNKLSDVERIKTESRYLRGRLIDSLADDITGAIHPDDTQVIKFHGSYQQDDRDIRAERQEQKLEPLYSFMLRVRMPGGVATPTQWLAMDELARTYGNNTLKLTTRQAFQLHGVLKRNLKSTIQKMNSVALDTIAACGDINRNILCSATPEQSMVWQRVYEDVKAVAELLLPKTRAYHEIWLDGEKVEGSESEPIYGATYLPRKFKTAFVVPPVNDVDVFAHDMGFIAVVENGELLGYNVTVGGGLGSTHGDKTTYPRLASTLGFITPDKVLAVAEHIVTVQRDWGNRETRKWARLKYTIDRVGIDAFKAEVEKRANVVFAPTREFSFDTNTDRFGWTEGVNGTHHLTLRIEGGRVIDRPGELWLTGLREIAKVHRGDFRLTANQNLVIANVPSTQRAAIDALVLRYGLNAYATFSELRQRAIACVALPTCSLAFAEAERYLPEFSQKIEALLQKNGLLHLPLHLRITGCPNGCGRPWLSEIGLIGKAPGKYNLYLGGDQAGTRFNVLYKETLDEQQILTELDGLIARFARERKPQESFGDWVARNEIVTVAA</sequence>
<feature type="domain" description="Nitrite/Sulfite reductase ferredoxin-like" evidence="17">
    <location>
        <begin position="343"/>
        <end position="403"/>
    </location>
</feature>
<evidence type="ECO:0000256" key="14">
    <source>
        <dbReference type="ARBA" id="ARBA00062253"/>
    </source>
</evidence>
<dbReference type="SUPFAM" id="SSF55124">
    <property type="entry name" value="Nitrite/Sulfite reductase N-terminal domain-like"/>
    <property type="match status" value="2"/>
</dbReference>
<comment type="cofactor">
    <cofactor evidence="15">
        <name>[4Fe-4S] cluster</name>
        <dbReference type="ChEBI" id="CHEBI:49883"/>
    </cofactor>
    <text evidence="15">Binds 1 [4Fe-4S] cluster per subunit.</text>
</comment>
<dbReference type="GO" id="GO:0046872">
    <property type="term" value="F:metal ion binding"/>
    <property type="evidence" value="ECO:0007669"/>
    <property type="project" value="UniProtKB-KW"/>
</dbReference>
<comment type="function">
    <text evidence="13 15">Component of the sulfite reductase complex that catalyzes the 6-electron reduction of sulfite to sulfide. This is one of several activities required for the biosynthesis of L-cysteine from sulfate.</text>
</comment>
<dbReference type="InterPro" id="IPR006067">
    <property type="entry name" value="NO2/SO3_Rdtase_4Fe4S_dom"/>
</dbReference>
<keyword evidence="9 15" id="KW-0408">Iron</keyword>
<evidence type="ECO:0000256" key="12">
    <source>
        <dbReference type="ARBA" id="ARBA00052219"/>
    </source>
</evidence>
<name>A0A4R6URY7_9GAMM</name>
<dbReference type="InterPro" id="IPR006066">
    <property type="entry name" value="NO2/SO3_Rdtase_FeS/sirohaem_BS"/>
</dbReference>
<evidence type="ECO:0000256" key="5">
    <source>
        <dbReference type="ARBA" id="ARBA00022617"/>
    </source>
</evidence>
<dbReference type="OrthoDB" id="3189055at2"/>
<reference evidence="18 19" key="1">
    <citation type="submission" date="2019-03" db="EMBL/GenBank/DDBJ databases">
        <title>Genomic Encyclopedia of Type Strains, Phase IV (KMG-IV): sequencing the most valuable type-strain genomes for metagenomic binning, comparative biology and taxonomic classification.</title>
        <authorList>
            <person name="Goeker M."/>
        </authorList>
    </citation>
    <scope>NUCLEOTIDE SEQUENCE [LARGE SCALE GENOMIC DNA]</scope>
    <source>
        <strain evidence="18 19">DSM 103792</strain>
    </source>
</reference>
<keyword evidence="11 15" id="KW-0198">Cysteine biosynthesis</keyword>
<keyword evidence="10 15" id="KW-0411">Iron-sulfur</keyword>
<dbReference type="EMBL" id="SNYM01000003">
    <property type="protein sequence ID" value="TDQ49792.1"/>
    <property type="molecule type" value="Genomic_DNA"/>
</dbReference>
<dbReference type="InterPro" id="IPR011786">
    <property type="entry name" value="CysI"/>
</dbReference>
<dbReference type="GO" id="GO:0070814">
    <property type="term" value="P:hydrogen sulfide biosynthetic process"/>
    <property type="evidence" value="ECO:0007669"/>
    <property type="project" value="UniProtKB-UniRule"/>
</dbReference>
<evidence type="ECO:0000313" key="19">
    <source>
        <dbReference type="Proteomes" id="UP000295375"/>
    </source>
</evidence>
<evidence type="ECO:0000256" key="1">
    <source>
        <dbReference type="ARBA" id="ARBA00004774"/>
    </source>
</evidence>
<dbReference type="AlphaFoldDB" id="A0A4R6URY7"/>
<evidence type="ECO:0000256" key="4">
    <source>
        <dbReference type="ARBA" id="ARBA00022605"/>
    </source>
</evidence>
<dbReference type="InterPro" id="IPR045169">
    <property type="entry name" value="NO2/SO3_Rdtase_4Fe4S_prot"/>
</dbReference>
<comment type="similarity">
    <text evidence="2 15">Belongs to the nitrite and sulfite reductase 4Fe-4S domain family.</text>
</comment>
<dbReference type="InterPro" id="IPR005117">
    <property type="entry name" value="NiRdtase/SiRdtase_haem-b_fer"/>
</dbReference>
<evidence type="ECO:0000313" key="18">
    <source>
        <dbReference type="EMBL" id="TDQ49792.1"/>
    </source>
</evidence>
<comment type="caution">
    <text evidence="18">The sequence shown here is derived from an EMBL/GenBank/DDBJ whole genome shotgun (WGS) entry which is preliminary data.</text>
</comment>
<evidence type="ECO:0000256" key="9">
    <source>
        <dbReference type="ARBA" id="ARBA00023004"/>
    </source>
</evidence>
<dbReference type="PRINTS" id="PR00397">
    <property type="entry name" value="SIROHAEM"/>
</dbReference>
<dbReference type="GO" id="GO:0050661">
    <property type="term" value="F:NADP binding"/>
    <property type="evidence" value="ECO:0007669"/>
    <property type="project" value="InterPro"/>
</dbReference>
<evidence type="ECO:0000256" key="3">
    <source>
        <dbReference type="ARBA" id="ARBA00022485"/>
    </source>
</evidence>
<evidence type="ECO:0000259" key="17">
    <source>
        <dbReference type="Pfam" id="PF03460"/>
    </source>
</evidence>
<evidence type="ECO:0000256" key="11">
    <source>
        <dbReference type="ARBA" id="ARBA00023192"/>
    </source>
</evidence>
<dbReference type="GO" id="GO:0009337">
    <property type="term" value="C:sulfite reductase complex (NADPH)"/>
    <property type="evidence" value="ECO:0007669"/>
    <property type="project" value="InterPro"/>
</dbReference>
<gene>
    <name evidence="15" type="primary">cysI</name>
    <name evidence="18" type="ORF">EV696_103162</name>
</gene>
<comment type="pathway">
    <text evidence="1 15">Sulfur metabolism; hydrogen sulfide biosynthesis; hydrogen sulfide from sulfite (NADPH route): step 1/1.</text>
</comment>
<dbReference type="Proteomes" id="UP000295375">
    <property type="component" value="Unassembled WGS sequence"/>
</dbReference>
<dbReference type="InterPro" id="IPR036136">
    <property type="entry name" value="Nit/Sulf_reduc_fer-like_dom_sf"/>
</dbReference>
<evidence type="ECO:0000256" key="13">
    <source>
        <dbReference type="ARBA" id="ARBA00057160"/>
    </source>
</evidence>
<comment type="cofactor">
    <cofactor evidence="15">
        <name>siroheme</name>
        <dbReference type="ChEBI" id="CHEBI:60052"/>
    </cofactor>
    <text evidence="15">Binds 1 siroheme per subunit.</text>
</comment>
<feature type="binding site" evidence="15">
    <location>
        <position position="470"/>
    </location>
    <ligand>
        <name>[4Fe-4S] cluster</name>
        <dbReference type="ChEBI" id="CHEBI:49883"/>
    </ligand>
</feature>
<keyword evidence="5 15" id="KW-0349">Heme</keyword>
<evidence type="ECO:0000256" key="2">
    <source>
        <dbReference type="ARBA" id="ARBA00010429"/>
    </source>
</evidence>
<proteinExistence type="inferred from homology"/>
<evidence type="ECO:0000256" key="8">
    <source>
        <dbReference type="ARBA" id="ARBA00023002"/>
    </source>
</evidence>
<keyword evidence="3 15" id="KW-0004">4Fe-4S</keyword>
<evidence type="ECO:0000256" key="15">
    <source>
        <dbReference type="HAMAP-Rule" id="MF_01540"/>
    </source>
</evidence>
<keyword evidence="8 15" id="KW-0560">Oxidoreductase</keyword>
<dbReference type="GO" id="GO:0050311">
    <property type="term" value="F:sulfite reductase (ferredoxin) activity"/>
    <property type="evidence" value="ECO:0007669"/>
    <property type="project" value="TreeGrafter"/>
</dbReference>
<dbReference type="PANTHER" id="PTHR11493">
    <property type="entry name" value="SULFITE REDUCTASE [NADPH] SUBUNIT BETA-RELATED"/>
    <property type="match status" value="1"/>
</dbReference>
<protein>
    <recommendedName>
        <fullName evidence="15">Sulfite reductase [NADPH] hemoprotein beta-component</fullName>
        <shortName evidence="15">SiR-HP</shortName>
        <shortName evidence="15">SiRHP</shortName>
        <ecNumber evidence="15">1.8.1.2</ecNumber>
    </recommendedName>
</protein>
<dbReference type="InterPro" id="IPR045854">
    <property type="entry name" value="NO2/SO3_Rdtase_4Fe4S_sf"/>
</dbReference>
<organism evidence="18 19">
    <name type="scientific">Permianibacter aggregans</name>
    <dbReference type="NCBI Taxonomy" id="1510150"/>
    <lineage>
        <taxon>Bacteria</taxon>
        <taxon>Pseudomonadati</taxon>
        <taxon>Pseudomonadota</taxon>
        <taxon>Gammaproteobacteria</taxon>
        <taxon>Pseudomonadales</taxon>
        <taxon>Pseudomonadaceae</taxon>
        <taxon>Permianibacter</taxon>
    </lineage>
</organism>
<keyword evidence="7 15" id="KW-0521">NADP</keyword>